<evidence type="ECO:0000256" key="1">
    <source>
        <dbReference type="SAM" id="Coils"/>
    </source>
</evidence>
<evidence type="ECO:0000313" key="3">
    <source>
        <dbReference type="Proteomes" id="UP000680365"/>
    </source>
</evidence>
<keyword evidence="1" id="KW-0175">Coiled coil</keyword>
<dbReference type="RefSeq" id="WP_213349928.1">
    <property type="nucleotide sequence ID" value="NZ_JAEDAM010000100.1"/>
</dbReference>
<reference evidence="2 3" key="1">
    <citation type="journal article" date="2021" name="Nat. Commun.">
        <title>Reductive evolution and unique predatory mode in the CPR bacterium Vampirococcus lugosii.</title>
        <authorList>
            <person name="Moreira D."/>
            <person name="Zivanovic Y."/>
            <person name="Lopez-Archilla A.I."/>
            <person name="Iniesto M."/>
            <person name="Lopez-Garcia P."/>
        </authorList>
    </citation>
    <scope>NUCLEOTIDE SEQUENCE [LARGE SCALE GENOMIC DNA]</scope>
    <source>
        <strain evidence="2">Chiprana</strain>
    </source>
</reference>
<name>A0ABS5QNB3_9BACT</name>
<feature type="coiled-coil region" evidence="1">
    <location>
        <begin position="2"/>
        <end position="29"/>
    </location>
</feature>
<dbReference type="EMBL" id="JAEDAM010000100">
    <property type="protein sequence ID" value="MBS8122504.1"/>
    <property type="molecule type" value="Genomic_DNA"/>
</dbReference>
<sequence>MTNFLYNKLEEFKKEFKKLQKKYPSLKDDLDIVKLAIERYPKGYGDNIIQISDLGKEVKIPIMKVRKFPCKSLKDNKSLRLVYAYKEDKKEIDLIELDLIEIYHKNIKENHNIDRIKKYYGNNLNK</sequence>
<dbReference type="Proteomes" id="UP000680365">
    <property type="component" value="Unassembled WGS sequence"/>
</dbReference>
<keyword evidence="3" id="KW-1185">Reference proteome</keyword>
<gene>
    <name evidence="2" type="ORF">VAMP_7420n338</name>
</gene>
<comment type="caution">
    <text evidence="2">The sequence shown here is derived from an EMBL/GenBank/DDBJ whole genome shotgun (WGS) entry which is preliminary data.</text>
</comment>
<evidence type="ECO:0000313" key="2">
    <source>
        <dbReference type="EMBL" id="MBS8122504.1"/>
    </source>
</evidence>
<accession>A0ABS5QNB3</accession>
<organism evidence="2 3">
    <name type="scientific">Candidatus Vampirococcus lugosii</name>
    <dbReference type="NCBI Taxonomy" id="2789015"/>
    <lineage>
        <taxon>Bacteria</taxon>
        <taxon>Candidatus Absconditibacteriota</taxon>
        <taxon>Vampirococcus</taxon>
    </lineage>
</organism>
<proteinExistence type="predicted"/>
<protein>
    <submittedName>
        <fullName evidence="2">Uncharacterized protein</fullName>
    </submittedName>
</protein>